<feature type="compositionally biased region" description="Basic and acidic residues" evidence="1">
    <location>
        <begin position="199"/>
        <end position="210"/>
    </location>
</feature>
<evidence type="ECO:0000313" key="3">
    <source>
        <dbReference type="Proteomes" id="UP001151760"/>
    </source>
</evidence>
<feature type="compositionally biased region" description="Basic and acidic residues" evidence="1">
    <location>
        <begin position="71"/>
        <end position="104"/>
    </location>
</feature>
<feature type="compositionally biased region" description="Basic and acidic residues" evidence="1">
    <location>
        <begin position="270"/>
        <end position="297"/>
    </location>
</feature>
<accession>A0ABQ4YX86</accession>
<organism evidence="2 3">
    <name type="scientific">Tanacetum coccineum</name>
    <dbReference type="NCBI Taxonomy" id="301880"/>
    <lineage>
        <taxon>Eukaryota</taxon>
        <taxon>Viridiplantae</taxon>
        <taxon>Streptophyta</taxon>
        <taxon>Embryophyta</taxon>
        <taxon>Tracheophyta</taxon>
        <taxon>Spermatophyta</taxon>
        <taxon>Magnoliopsida</taxon>
        <taxon>eudicotyledons</taxon>
        <taxon>Gunneridae</taxon>
        <taxon>Pentapetalae</taxon>
        <taxon>asterids</taxon>
        <taxon>campanulids</taxon>
        <taxon>Asterales</taxon>
        <taxon>Asteraceae</taxon>
        <taxon>Asteroideae</taxon>
        <taxon>Anthemideae</taxon>
        <taxon>Anthemidinae</taxon>
        <taxon>Tanacetum</taxon>
    </lineage>
</organism>
<keyword evidence="3" id="KW-1185">Reference proteome</keyword>
<gene>
    <name evidence="2" type="ORF">Tco_0748602</name>
</gene>
<evidence type="ECO:0000256" key="1">
    <source>
        <dbReference type="SAM" id="MobiDB-lite"/>
    </source>
</evidence>
<protein>
    <submittedName>
        <fullName evidence="2">Uncharacterized protein</fullName>
    </submittedName>
</protein>
<reference evidence="2" key="1">
    <citation type="journal article" date="2022" name="Int. J. Mol. Sci.">
        <title>Draft Genome of Tanacetum Coccineum: Genomic Comparison of Closely Related Tanacetum-Family Plants.</title>
        <authorList>
            <person name="Yamashiro T."/>
            <person name="Shiraishi A."/>
            <person name="Nakayama K."/>
            <person name="Satake H."/>
        </authorList>
    </citation>
    <scope>NUCLEOTIDE SEQUENCE</scope>
</reference>
<feature type="compositionally biased region" description="Basic residues" evidence="1">
    <location>
        <begin position="216"/>
        <end position="257"/>
    </location>
</feature>
<comment type="caution">
    <text evidence="2">The sequence shown here is derived from an EMBL/GenBank/DDBJ whole genome shotgun (WGS) entry which is preliminary data.</text>
</comment>
<dbReference type="Proteomes" id="UP001151760">
    <property type="component" value="Unassembled WGS sequence"/>
</dbReference>
<name>A0ABQ4YX86_9ASTR</name>
<sequence>MDVLTEEREMLKPLKYSIVENKDSCGQETLGIILGTKASERTAARKETELVKDYILLPLWTADPPYSQDPKSSHDDGSKPSSDDGNKVNEDPRKDSECKDQKSESNIEGVRLRYCKLLPQGSKNHACFCSSMLPCDELTQVNRQRLAVGAGLEVVVRYILHLLLSVPLEHNMLYSLLSRLLLPVCCVLDVWGVPFSGGKEREGRGKERGGGEGGGRKKGRDKRGKRGKKRKESSERRRKKGKKRRKKNKKEERKKRERKIERKKERRERKKEEEEVRIKRENIEGKKEKDRNRKNLV</sequence>
<reference evidence="2" key="2">
    <citation type="submission" date="2022-01" db="EMBL/GenBank/DDBJ databases">
        <authorList>
            <person name="Yamashiro T."/>
            <person name="Shiraishi A."/>
            <person name="Satake H."/>
            <person name="Nakayama K."/>
        </authorList>
    </citation>
    <scope>NUCLEOTIDE SEQUENCE</scope>
</reference>
<feature type="region of interest" description="Disordered" evidence="1">
    <location>
        <begin position="65"/>
        <end position="104"/>
    </location>
</feature>
<proteinExistence type="predicted"/>
<dbReference type="EMBL" id="BQNB010010795">
    <property type="protein sequence ID" value="GJS82061.1"/>
    <property type="molecule type" value="Genomic_DNA"/>
</dbReference>
<feature type="region of interest" description="Disordered" evidence="1">
    <location>
        <begin position="199"/>
        <end position="297"/>
    </location>
</feature>
<evidence type="ECO:0000313" key="2">
    <source>
        <dbReference type="EMBL" id="GJS82061.1"/>
    </source>
</evidence>